<reference evidence="8" key="1">
    <citation type="submission" date="2021-03" db="EMBL/GenBank/DDBJ databases">
        <authorList>
            <person name="Tran Van P."/>
        </authorList>
    </citation>
    <scope>NUCLEOTIDE SEQUENCE</scope>
</reference>
<dbReference type="Proteomes" id="UP001153148">
    <property type="component" value="Unassembled WGS sequence"/>
</dbReference>
<dbReference type="PANTHER" id="PTHR12315:SF1">
    <property type="entry name" value="RNA 5'-MONOPHOSPHATE METHYLTRANSFERASE"/>
    <property type="match status" value="1"/>
</dbReference>
<evidence type="ECO:0000313" key="9">
    <source>
        <dbReference type="Proteomes" id="UP001153148"/>
    </source>
</evidence>
<evidence type="ECO:0000256" key="2">
    <source>
        <dbReference type="ARBA" id="ARBA00022603"/>
    </source>
</evidence>
<dbReference type="PROSITE" id="PS51515">
    <property type="entry name" value="BIN3_SAM"/>
    <property type="match status" value="1"/>
</dbReference>
<keyword evidence="2 6" id="KW-0489">Methyltransferase</keyword>
<evidence type="ECO:0000256" key="5">
    <source>
        <dbReference type="PROSITE-ProRule" id="PRU00848"/>
    </source>
</evidence>
<proteinExistence type="inferred from homology"/>
<evidence type="ECO:0000313" key="8">
    <source>
        <dbReference type="EMBL" id="CAG2060473.1"/>
    </source>
</evidence>
<comment type="caution">
    <text evidence="8">The sequence shown here is derived from an EMBL/GenBank/DDBJ whole genome shotgun (WGS) entry which is preliminary data.</text>
</comment>
<dbReference type="InterPro" id="IPR024160">
    <property type="entry name" value="BIN3_SAM-bd_dom"/>
</dbReference>
<comment type="similarity">
    <text evidence="1 6">Belongs to the methyltransferase superfamily.</text>
</comment>
<name>A0ABN7P053_TIMPD</name>
<dbReference type="EMBL" id="CAJPIN010012486">
    <property type="protein sequence ID" value="CAG2060473.1"/>
    <property type="molecule type" value="Genomic_DNA"/>
</dbReference>
<evidence type="ECO:0000259" key="7">
    <source>
        <dbReference type="PROSITE" id="PS51515"/>
    </source>
</evidence>
<dbReference type="Gene3D" id="3.40.50.150">
    <property type="entry name" value="Vaccinia Virus protein VP39"/>
    <property type="match status" value="1"/>
</dbReference>
<feature type="domain" description="Bin3-type SAM" evidence="7">
    <location>
        <begin position="1"/>
        <end position="237"/>
    </location>
</feature>
<dbReference type="SUPFAM" id="SSF53335">
    <property type="entry name" value="S-adenosyl-L-methionine-dependent methyltransferases"/>
    <property type="match status" value="1"/>
</dbReference>
<feature type="non-terminal residue" evidence="8">
    <location>
        <position position="275"/>
    </location>
</feature>
<gene>
    <name evidence="8" type="ORF">TPAB3V08_LOCUS7429</name>
</gene>
<keyword evidence="3 6" id="KW-0808">Transferase</keyword>
<evidence type="ECO:0000256" key="4">
    <source>
        <dbReference type="ARBA" id="ARBA00022691"/>
    </source>
</evidence>
<organism evidence="8 9">
    <name type="scientific">Timema podura</name>
    <name type="common">Walking stick</name>
    <dbReference type="NCBI Taxonomy" id="61482"/>
    <lineage>
        <taxon>Eukaryota</taxon>
        <taxon>Metazoa</taxon>
        <taxon>Ecdysozoa</taxon>
        <taxon>Arthropoda</taxon>
        <taxon>Hexapoda</taxon>
        <taxon>Insecta</taxon>
        <taxon>Pterygota</taxon>
        <taxon>Neoptera</taxon>
        <taxon>Polyneoptera</taxon>
        <taxon>Phasmatodea</taxon>
        <taxon>Timematodea</taxon>
        <taxon>Timematoidea</taxon>
        <taxon>Timematidae</taxon>
        <taxon>Timema</taxon>
    </lineage>
</organism>
<dbReference type="InterPro" id="IPR010675">
    <property type="entry name" value="Bin3_C"/>
</dbReference>
<evidence type="ECO:0000256" key="3">
    <source>
        <dbReference type="ARBA" id="ARBA00022679"/>
    </source>
</evidence>
<accession>A0ABN7P053</accession>
<evidence type="ECO:0000256" key="6">
    <source>
        <dbReference type="RuleBase" id="RU367087"/>
    </source>
</evidence>
<dbReference type="InterPro" id="IPR029063">
    <property type="entry name" value="SAM-dependent_MTases_sf"/>
</dbReference>
<sequence>MHKEQFDQINQVSPTPPRDKACLHCCDVTSLRPCASTTERWLVFSIVLNEPTCLQDLTQCLYEFLIDRCCGGTCHILGVDIDPVLVERARHSNIHRDNVLYDCVDVTCDQDREELFSQYLWKHGRAKFDIVFCFSVTMWIHLNSGDEGLTKFLTDICRQTDWLVVEPQPWKCYKEAERRLRRSGGGSFPLFPSLTMRGRVERDIESILQQQCQFTKVLETSKTRWNRKLSFYRTNSLSESRPTTITRLVRTEFYDEVKTDKTMKGASTSHSNEMI</sequence>
<dbReference type="CDD" id="cd02440">
    <property type="entry name" value="AdoMet_MTases"/>
    <property type="match status" value="1"/>
</dbReference>
<keyword evidence="9" id="KW-1185">Reference proteome</keyword>
<dbReference type="PANTHER" id="PTHR12315">
    <property type="entry name" value="BICOID-INTERACTING PROTEIN RELATED"/>
    <property type="match status" value="1"/>
</dbReference>
<dbReference type="InterPro" id="IPR039772">
    <property type="entry name" value="Bin3-like"/>
</dbReference>
<protein>
    <recommendedName>
        <fullName evidence="6">RNA methyltransferase</fullName>
        <ecNumber evidence="6">2.1.1.-</ecNumber>
    </recommendedName>
</protein>
<evidence type="ECO:0000256" key="1">
    <source>
        <dbReference type="ARBA" id="ARBA00008361"/>
    </source>
</evidence>
<dbReference type="EC" id="2.1.1.-" evidence="6"/>
<dbReference type="Pfam" id="PF06859">
    <property type="entry name" value="Bin3"/>
    <property type="match status" value="1"/>
</dbReference>
<keyword evidence="4 5" id="KW-0949">S-adenosyl-L-methionine</keyword>